<reference evidence="16" key="1">
    <citation type="submission" date="2025-08" db="UniProtKB">
        <authorList>
            <consortium name="Ensembl"/>
        </authorList>
    </citation>
    <scope>IDENTIFICATION</scope>
</reference>
<feature type="region of interest" description="Disordered" evidence="13">
    <location>
        <begin position="515"/>
        <end position="544"/>
    </location>
</feature>
<evidence type="ECO:0000256" key="3">
    <source>
        <dbReference type="ARBA" id="ARBA00022723"/>
    </source>
</evidence>
<organism evidence="16 17">
    <name type="scientific">Paramormyrops kingsleyae</name>
    <dbReference type="NCBI Taxonomy" id="1676925"/>
    <lineage>
        <taxon>Eukaryota</taxon>
        <taxon>Metazoa</taxon>
        <taxon>Chordata</taxon>
        <taxon>Craniata</taxon>
        <taxon>Vertebrata</taxon>
        <taxon>Euteleostomi</taxon>
        <taxon>Actinopterygii</taxon>
        <taxon>Neopterygii</taxon>
        <taxon>Teleostei</taxon>
        <taxon>Osteoglossocephala</taxon>
        <taxon>Osteoglossomorpha</taxon>
        <taxon>Osteoglossiformes</taxon>
        <taxon>Mormyridae</taxon>
        <taxon>Paramormyrops</taxon>
    </lineage>
</organism>
<evidence type="ECO:0000256" key="5">
    <source>
        <dbReference type="ARBA" id="ARBA00022833"/>
    </source>
</evidence>
<name>A0A3B3RB97_9TELE</name>
<evidence type="ECO:0000256" key="6">
    <source>
        <dbReference type="ARBA" id="ARBA00023132"/>
    </source>
</evidence>
<dbReference type="SUPFAM" id="SSF54495">
    <property type="entry name" value="UBC-like"/>
    <property type="match status" value="1"/>
</dbReference>
<dbReference type="InterPro" id="IPR000571">
    <property type="entry name" value="Znf_CCCH"/>
</dbReference>
<keyword evidence="6" id="KW-0653">Protein transport</keyword>
<dbReference type="GO" id="GO:0005643">
    <property type="term" value="C:nuclear pore"/>
    <property type="evidence" value="ECO:0007669"/>
    <property type="project" value="UniProtKB-SubCell"/>
</dbReference>
<evidence type="ECO:0000256" key="12">
    <source>
        <dbReference type="PROSITE-ProRule" id="PRU00723"/>
    </source>
</evidence>
<keyword evidence="3 12" id="KW-0479">Metal-binding</keyword>
<feature type="compositionally biased region" description="Acidic residues" evidence="13">
    <location>
        <begin position="328"/>
        <end position="347"/>
    </location>
</feature>
<feature type="domain" description="CHY-type" evidence="15">
    <location>
        <begin position="544"/>
        <end position="612"/>
    </location>
</feature>
<dbReference type="STRING" id="1676925.ENSPKIP00000015185"/>
<feature type="compositionally biased region" description="Basic residues" evidence="13">
    <location>
        <begin position="18"/>
        <end position="27"/>
    </location>
</feature>
<evidence type="ECO:0000313" key="16">
    <source>
        <dbReference type="Ensembl" id="ENSPKIP00000015185.1"/>
    </source>
</evidence>
<dbReference type="GO" id="GO:0031965">
    <property type="term" value="C:nuclear membrane"/>
    <property type="evidence" value="ECO:0007669"/>
    <property type="project" value="UniProtKB-SubCell"/>
</dbReference>
<dbReference type="Pfam" id="PF05495">
    <property type="entry name" value="zf-CHY"/>
    <property type="match status" value="1"/>
</dbReference>
<dbReference type="InterPro" id="IPR037274">
    <property type="entry name" value="Znf_CHY_sf"/>
</dbReference>
<keyword evidence="4 11" id="KW-0863">Zinc-finger</keyword>
<dbReference type="Gene3D" id="3.30.1370.210">
    <property type="match status" value="1"/>
</dbReference>
<dbReference type="SUPFAM" id="SSF161219">
    <property type="entry name" value="CHY zinc finger-like"/>
    <property type="match status" value="1"/>
</dbReference>
<evidence type="ECO:0000256" key="10">
    <source>
        <dbReference type="ARBA" id="ARBA00042384"/>
    </source>
</evidence>
<dbReference type="SUPFAM" id="SSF90229">
    <property type="entry name" value="CCCH zinc finger"/>
    <property type="match status" value="2"/>
</dbReference>
<keyword evidence="6" id="KW-0509">mRNA transport</keyword>
<dbReference type="SMART" id="SM00356">
    <property type="entry name" value="ZnF_C3H1"/>
    <property type="match status" value="2"/>
</dbReference>
<evidence type="ECO:0000256" key="11">
    <source>
        <dbReference type="PROSITE-ProRule" id="PRU00601"/>
    </source>
</evidence>
<dbReference type="GeneTree" id="ENSGT00390000001338"/>
<keyword evidence="6" id="KW-0906">Nuclear pore complex</keyword>
<dbReference type="GO" id="GO:0008270">
    <property type="term" value="F:zinc ion binding"/>
    <property type="evidence" value="ECO:0007669"/>
    <property type="project" value="UniProtKB-KW"/>
</dbReference>
<dbReference type="InterPro" id="IPR036855">
    <property type="entry name" value="Znf_CCCH_sf"/>
</dbReference>
<sequence>MKSREDCLQEPEKENRRQPRPPRHRQPCRFYSQGKNCQFGENCHFLHQGEEAKQALKGVDNMPGGAQETADGRAEPGPEEGESCSQAHRLPHPGTAPHRRSHGTRPCRYFLSGHCALEDRCRFWHPDDLPPVAEPNTRPREPVEPPSVIHVRLSELTEEVARRLRDTEITQLAKRFPRDQLIVQEREDGQLTVYRFIVHPSDPDWPFDLKEIHVMVSFPEHYPQEVFNVLIPEDQDLPSIMGRHVCKASQEWLQARHATNELMEKVELLFRPFLRWLDRNLERLFTEGARQLKKDIDAERSGIQFISYQQLQASVCKDQRSEPAAGSSDEEEEEEEEDDGEEEDNDTGEAGMSTLAQEEEASGRAVENMRSAEPRRGTEVKLLGLQLGEGTATVRAVRLTLSLQCNRCKVTADLAVSEGLPCSAHCDRCSVGIGAAFRPNVLHRYCDVLGYLDLSNSAAVDLVLQECELMVGCLECSQEGPLQSLSFGQNMEVNCLHCHSRLSILVEGTRFQYIQPRTRNQTGQEERKQAGRYPRDPAVQHGKPLPGKGTCKHFKQSQRWLRFPCCGRAYPCDLCHDSDQDHPMERATRMLCGHCAKEQPYNNEKPCISCGNMMTRGSYTSHWEGGLGCRNKVKMSRNDRQKFSSANKTVSRKAKTEKN</sequence>
<evidence type="ECO:0000256" key="8">
    <source>
        <dbReference type="ARBA" id="ARBA00037262"/>
    </source>
</evidence>
<comment type="subcellular location">
    <subcellularLocation>
        <location evidence="1">Nucleus membrane</location>
        <topology evidence="1">Peripheral membrane protein</topology>
        <orientation evidence="1">Cytoplasmic side</orientation>
    </subcellularLocation>
    <subcellularLocation>
        <location evidence="2">Nucleus</location>
        <location evidence="2">Nuclear pore complex</location>
    </subcellularLocation>
</comment>
<feature type="compositionally biased region" description="Basic and acidic residues" evidence="13">
    <location>
        <begin position="524"/>
        <end position="535"/>
    </location>
</feature>
<dbReference type="Pfam" id="PF00642">
    <property type="entry name" value="zf-CCCH"/>
    <property type="match status" value="1"/>
</dbReference>
<dbReference type="Proteomes" id="UP000261540">
    <property type="component" value="Unplaced"/>
</dbReference>
<keyword evidence="7" id="KW-0539">Nucleus</keyword>
<evidence type="ECO:0000256" key="4">
    <source>
        <dbReference type="ARBA" id="ARBA00022771"/>
    </source>
</evidence>
<evidence type="ECO:0000313" key="17">
    <source>
        <dbReference type="Proteomes" id="UP000261540"/>
    </source>
</evidence>
<feature type="region of interest" description="Disordered" evidence="13">
    <location>
        <begin position="59"/>
        <end position="103"/>
    </location>
</feature>
<feature type="zinc finger region" description="C3H1-type" evidence="12">
    <location>
        <begin position="101"/>
        <end position="128"/>
    </location>
</feature>
<evidence type="ECO:0000256" key="7">
    <source>
        <dbReference type="ARBA" id="ARBA00023242"/>
    </source>
</evidence>
<feature type="region of interest" description="Disordered" evidence="13">
    <location>
        <begin position="317"/>
        <end position="349"/>
    </location>
</feature>
<feature type="domain" description="C3H1-type" evidence="14">
    <location>
        <begin position="101"/>
        <end position="128"/>
    </location>
</feature>
<keyword evidence="17" id="KW-1185">Reference proteome</keyword>
<evidence type="ECO:0000259" key="15">
    <source>
        <dbReference type="PROSITE" id="PS51266"/>
    </source>
</evidence>
<dbReference type="AlphaFoldDB" id="A0A3B3RB97"/>
<protein>
    <recommendedName>
        <fullName evidence="9">Nucleoporin NUP42</fullName>
    </recommendedName>
    <alternativeName>
        <fullName evidence="10">Nucleoporin-like protein 2</fullName>
    </alternativeName>
</protein>
<keyword evidence="6" id="KW-0813">Transport</keyword>
<dbReference type="OrthoDB" id="411372at2759"/>
<feature type="zinc finger region" description="C3H1-type" evidence="12">
    <location>
        <begin position="22"/>
        <end position="50"/>
    </location>
</feature>
<dbReference type="PROSITE" id="PS50103">
    <property type="entry name" value="ZF_C3H1"/>
    <property type="match status" value="2"/>
</dbReference>
<dbReference type="Pfam" id="PF14608">
    <property type="entry name" value="zf-CCCH_2"/>
    <property type="match status" value="1"/>
</dbReference>
<evidence type="ECO:0000256" key="13">
    <source>
        <dbReference type="SAM" id="MobiDB-lite"/>
    </source>
</evidence>
<evidence type="ECO:0000256" key="1">
    <source>
        <dbReference type="ARBA" id="ARBA00004335"/>
    </source>
</evidence>
<evidence type="ECO:0000256" key="2">
    <source>
        <dbReference type="ARBA" id="ARBA00004567"/>
    </source>
</evidence>
<keyword evidence="5 12" id="KW-0862">Zinc</keyword>
<dbReference type="InterPro" id="IPR008913">
    <property type="entry name" value="Znf_CHY"/>
</dbReference>
<dbReference type="KEGG" id="pki:111846930"/>
<feature type="domain" description="C3H1-type" evidence="14">
    <location>
        <begin position="22"/>
        <end position="50"/>
    </location>
</feature>
<feature type="compositionally biased region" description="Basic and acidic residues" evidence="13">
    <location>
        <begin position="1"/>
        <end position="17"/>
    </location>
</feature>
<keyword evidence="6" id="KW-0811">Translocation</keyword>
<proteinExistence type="predicted"/>
<feature type="region of interest" description="Disordered" evidence="13">
    <location>
        <begin position="638"/>
        <end position="659"/>
    </location>
</feature>
<dbReference type="InterPro" id="IPR051767">
    <property type="entry name" value="Nucleoporin_NUP42"/>
</dbReference>
<dbReference type="PANTHER" id="PTHR46527">
    <property type="entry name" value="NUCLEOPORIN-LIKE PROTEIN 2"/>
    <property type="match status" value="1"/>
</dbReference>
<accession>A0A3B3RB97</accession>
<dbReference type="InterPro" id="IPR016135">
    <property type="entry name" value="UBQ-conjugating_enzyme/RWD"/>
</dbReference>
<reference evidence="16" key="2">
    <citation type="submission" date="2025-09" db="UniProtKB">
        <authorList>
            <consortium name="Ensembl"/>
        </authorList>
    </citation>
    <scope>IDENTIFICATION</scope>
</reference>
<comment type="function">
    <text evidence="8">Required for the export of mRNAs containing poly(A) tails from the nucleus into the cytoplasm.</text>
</comment>
<feature type="region of interest" description="Disordered" evidence="13">
    <location>
        <begin position="1"/>
        <end position="29"/>
    </location>
</feature>
<dbReference type="PROSITE" id="PS51266">
    <property type="entry name" value="ZF_CHY"/>
    <property type="match status" value="1"/>
</dbReference>
<evidence type="ECO:0000256" key="9">
    <source>
        <dbReference type="ARBA" id="ARBA00039886"/>
    </source>
</evidence>
<dbReference type="PANTHER" id="PTHR46527:SF1">
    <property type="entry name" value="NUCLEOPORIN NUP42"/>
    <property type="match status" value="1"/>
</dbReference>
<evidence type="ECO:0000259" key="14">
    <source>
        <dbReference type="PROSITE" id="PS50103"/>
    </source>
</evidence>
<dbReference type="Ensembl" id="ENSPKIT00000039645.1">
    <property type="protein sequence ID" value="ENSPKIP00000015185.1"/>
    <property type="gene ID" value="ENSPKIG00000001978.1"/>
</dbReference>